<protein>
    <submittedName>
        <fullName evidence="1">Uncharacterized protein</fullName>
    </submittedName>
</protein>
<dbReference type="InParanoid" id="Q7UW92"/>
<accession>Q7UW92</accession>
<dbReference type="Proteomes" id="UP000001025">
    <property type="component" value="Chromosome"/>
</dbReference>
<dbReference type="AlphaFoldDB" id="Q7UW92"/>
<evidence type="ECO:0000313" key="1">
    <source>
        <dbReference type="EMBL" id="CAD72476.1"/>
    </source>
</evidence>
<dbReference type="EMBL" id="BX294136">
    <property type="protein sequence ID" value="CAD72476.1"/>
    <property type="molecule type" value="Genomic_DNA"/>
</dbReference>
<reference evidence="1 2" key="1">
    <citation type="journal article" date="2003" name="Proc. Natl. Acad. Sci. U.S.A.">
        <title>Complete genome sequence of the marine planctomycete Pirellula sp. strain 1.</title>
        <authorList>
            <person name="Gloeckner F.O."/>
            <person name="Kube M."/>
            <person name="Bauer M."/>
            <person name="Teeling H."/>
            <person name="Lombardot T."/>
            <person name="Ludwig W."/>
            <person name="Gade D."/>
            <person name="Beck A."/>
            <person name="Borzym K."/>
            <person name="Heitmann K."/>
            <person name="Rabus R."/>
            <person name="Schlesner H."/>
            <person name="Amann R."/>
            <person name="Reinhardt R."/>
        </authorList>
    </citation>
    <scope>NUCLEOTIDE SEQUENCE [LARGE SCALE GENOMIC DNA]</scope>
    <source>
        <strain evidence="2">DSM 10527 / NCIMB 13988 / SH1</strain>
    </source>
</reference>
<sequence length="47" mass="5389">MPSSPCSKQNLQLLFSAKSPALYNTIYRCSTNWAGLQKSARFCYRRT</sequence>
<dbReference type="STRING" id="243090.RB2187"/>
<organism evidence="1 2">
    <name type="scientific">Rhodopirellula baltica (strain DSM 10527 / NCIMB 13988 / SH1)</name>
    <dbReference type="NCBI Taxonomy" id="243090"/>
    <lineage>
        <taxon>Bacteria</taxon>
        <taxon>Pseudomonadati</taxon>
        <taxon>Planctomycetota</taxon>
        <taxon>Planctomycetia</taxon>
        <taxon>Pirellulales</taxon>
        <taxon>Pirellulaceae</taxon>
        <taxon>Rhodopirellula</taxon>
    </lineage>
</organism>
<dbReference type="KEGG" id="rba:RB2187"/>
<dbReference type="HOGENOM" id="CLU_3172533_0_0_0"/>
<evidence type="ECO:0000313" key="2">
    <source>
        <dbReference type="Proteomes" id="UP000001025"/>
    </source>
</evidence>
<gene>
    <name evidence="1" type="ordered locus">RB2187</name>
</gene>
<keyword evidence="2" id="KW-1185">Reference proteome</keyword>
<proteinExistence type="predicted"/>
<dbReference type="EnsemblBacteria" id="CAD72476">
    <property type="protein sequence ID" value="CAD72476"/>
    <property type="gene ID" value="RB2187"/>
</dbReference>
<name>Q7UW92_RHOBA</name>